<dbReference type="Pfam" id="PF01370">
    <property type="entry name" value="Epimerase"/>
    <property type="match status" value="1"/>
</dbReference>
<feature type="domain" description="NAD-dependent epimerase/dehydratase" evidence="2">
    <location>
        <begin position="4"/>
        <end position="200"/>
    </location>
</feature>
<dbReference type="InterPro" id="IPR001509">
    <property type="entry name" value="Epimerase_deHydtase"/>
</dbReference>
<evidence type="ECO:0000259" key="2">
    <source>
        <dbReference type="Pfam" id="PF01370"/>
    </source>
</evidence>
<name>A0A0F9UPV7_9ZZZZ</name>
<dbReference type="Gene3D" id="3.40.50.720">
    <property type="entry name" value="NAD(P)-binding Rossmann-like Domain"/>
    <property type="match status" value="1"/>
</dbReference>
<evidence type="ECO:0000313" key="3">
    <source>
        <dbReference type="EMBL" id="KKN63206.1"/>
    </source>
</evidence>
<proteinExistence type="inferred from homology"/>
<protein>
    <recommendedName>
        <fullName evidence="2">NAD-dependent epimerase/dehydratase domain-containing protein</fullName>
    </recommendedName>
</protein>
<dbReference type="EMBL" id="LAZR01000597">
    <property type="protein sequence ID" value="KKN63206.1"/>
    <property type="molecule type" value="Genomic_DNA"/>
</dbReference>
<dbReference type="PANTHER" id="PTHR43000">
    <property type="entry name" value="DTDP-D-GLUCOSE 4,6-DEHYDRATASE-RELATED"/>
    <property type="match status" value="1"/>
</dbReference>
<comment type="similarity">
    <text evidence="1">Belongs to the NAD(P)-dependent epimerase/dehydratase family.</text>
</comment>
<accession>A0A0F9UPV7</accession>
<reference evidence="3" key="1">
    <citation type="journal article" date="2015" name="Nature">
        <title>Complex archaea that bridge the gap between prokaryotes and eukaryotes.</title>
        <authorList>
            <person name="Spang A."/>
            <person name="Saw J.H."/>
            <person name="Jorgensen S.L."/>
            <person name="Zaremba-Niedzwiedzka K."/>
            <person name="Martijn J."/>
            <person name="Lind A.E."/>
            <person name="van Eijk R."/>
            <person name="Schleper C."/>
            <person name="Guy L."/>
            <person name="Ettema T.J."/>
        </authorList>
    </citation>
    <scope>NUCLEOTIDE SEQUENCE</scope>
</reference>
<dbReference type="SUPFAM" id="SSF51735">
    <property type="entry name" value="NAD(P)-binding Rossmann-fold domains"/>
    <property type="match status" value="1"/>
</dbReference>
<dbReference type="InterPro" id="IPR036291">
    <property type="entry name" value="NAD(P)-bd_dom_sf"/>
</dbReference>
<organism evidence="3">
    <name type="scientific">marine sediment metagenome</name>
    <dbReference type="NCBI Taxonomy" id="412755"/>
    <lineage>
        <taxon>unclassified sequences</taxon>
        <taxon>metagenomes</taxon>
        <taxon>ecological metagenomes</taxon>
    </lineage>
</organism>
<gene>
    <name evidence="3" type="ORF">LCGC14_0503960</name>
</gene>
<sequence length="288" mass="32227">MMKILVTGGSGFVGGAIIKNLLQQSDAKIMMWDNRLPKNPLGCYFIKCDITEELPTTKPYDLVFHCAGLLGTESLFKNIKEATMVNIMGTLNILELHRDHGFIVQLNILGDWLNPYMISKRAAENYGLMYRKWYNTRYVSVRPTVIYGPGQSMLQKKVAPTFINAALRNEPIPIYGDGSYMMPLLFVKDVASYIVAIGLNNFNDYAKIDIGSLTHRVTVKELAELVISLTGSTSKLEYKPMRIGQPLSAKDAGANLDLIKGIEEITPFNETPLEVGLQETINYYKGLM</sequence>
<evidence type="ECO:0000256" key="1">
    <source>
        <dbReference type="ARBA" id="ARBA00007637"/>
    </source>
</evidence>
<comment type="caution">
    <text evidence="3">The sequence shown here is derived from an EMBL/GenBank/DDBJ whole genome shotgun (WGS) entry which is preliminary data.</text>
</comment>
<dbReference type="AlphaFoldDB" id="A0A0F9UPV7"/>